<protein>
    <submittedName>
        <fullName evidence="2">Uncharacterized protein</fullName>
    </submittedName>
</protein>
<dbReference type="EMBL" id="JADCNL010000003">
    <property type="protein sequence ID" value="KAG0488462.1"/>
    <property type="molecule type" value="Genomic_DNA"/>
</dbReference>
<keyword evidence="1" id="KW-1133">Transmembrane helix</keyword>
<evidence type="ECO:0000313" key="2">
    <source>
        <dbReference type="EMBL" id="KAG0488462.1"/>
    </source>
</evidence>
<dbReference type="Proteomes" id="UP000636800">
    <property type="component" value="Chromosome 3"/>
</dbReference>
<keyword evidence="3" id="KW-1185">Reference proteome</keyword>
<comment type="caution">
    <text evidence="2">The sequence shown here is derived from an EMBL/GenBank/DDBJ whole genome shotgun (WGS) entry which is preliminary data.</text>
</comment>
<dbReference type="AlphaFoldDB" id="A0A835RM27"/>
<organism evidence="2 3">
    <name type="scientific">Vanilla planifolia</name>
    <name type="common">Vanilla</name>
    <dbReference type="NCBI Taxonomy" id="51239"/>
    <lineage>
        <taxon>Eukaryota</taxon>
        <taxon>Viridiplantae</taxon>
        <taxon>Streptophyta</taxon>
        <taxon>Embryophyta</taxon>
        <taxon>Tracheophyta</taxon>
        <taxon>Spermatophyta</taxon>
        <taxon>Magnoliopsida</taxon>
        <taxon>Liliopsida</taxon>
        <taxon>Asparagales</taxon>
        <taxon>Orchidaceae</taxon>
        <taxon>Vanilloideae</taxon>
        <taxon>Vanilleae</taxon>
        <taxon>Vanilla</taxon>
    </lineage>
</organism>
<proteinExistence type="predicted"/>
<feature type="transmembrane region" description="Helical" evidence="1">
    <location>
        <begin position="97"/>
        <end position="114"/>
    </location>
</feature>
<feature type="non-terminal residue" evidence="2">
    <location>
        <position position="1"/>
    </location>
</feature>
<keyword evidence="1" id="KW-0812">Transmembrane</keyword>
<accession>A0A835RM27</accession>
<evidence type="ECO:0000256" key="1">
    <source>
        <dbReference type="SAM" id="Phobius"/>
    </source>
</evidence>
<feature type="transmembrane region" description="Helical" evidence="1">
    <location>
        <begin position="20"/>
        <end position="44"/>
    </location>
</feature>
<evidence type="ECO:0000313" key="3">
    <source>
        <dbReference type="Proteomes" id="UP000636800"/>
    </source>
</evidence>
<name>A0A835RM27_VANPL</name>
<reference evidence="2 3" key="1">
    <citation type="journal article" date="2020" name="Nat. Food">
        <title>A phased Vanilla planifolia genome enables genetic improvement of flavour and production.</title>
        <authorList>
            <person name="Hasing T."/>
            <person name="Tang H."/>
            <person name="Brym M."/>
            <person name="Khazi F."/>
            <person name="Huang T."/>
            <person name="Chambers A.H."/>
        </authorList>
    </citation>
    <scope>NUCLEOTIDE SEQUENCE [LARGE SCALE GENOMIC DNA]</scope>
    <source>
        <tissue evidence="2">Leaf</tissue>
    </source>
</reference>
<keyword evidence="1" id="KW-0472">Membrane</keyword>
<sequence>SSGAKVKPPSRKLKPPSRSVYGLAEPLVPLLPCALILGYGFMLFHGCLRRWPGNGCEVSHGRAWRPWDINGEGVVERRMSIGYGMGLRGGCFNVARGLLRILMAICPAIGVSLLDQYN</sequence>
<gene>
    <name evidence="2" type="ORF">HPP92_007273</name>
</gene>